<feature type="chain" id="PRO_5007296442" evidence="3">
    <location>
        <begin position="25"/>
        <end position="348"/>
    </location>
</feature>
<evidence type="ECO:0000256" key="1">
    <source>
        <dbReference type="SAM" id="MobiDB-lite"/>
    </source>
</evidence>
<feature type="signal peptide" evidence="3">
    <location>
        <begin position="1"/>
        <end position="24"/>
    </location>
</feature>
<dbReference type="CDD" id="cd12087">
    <property type="entry name" value="TM_EGFR-like"/>
    <property type="match status" value="1"/>
</dbReference>
<dbReference type="Gene3D" id="3.80.10.10">
    <property type="entry name" value="Ribonuclease Inhibitor"/>
    <property type="match status" value="1"/>
</dbReference>
<proteinExistence type="predicted"/>
<protein>
    <submittedName>
        <fullName evidence="4">L domain-like protein</fullName>
    </submittedName>
</protein>
<keyword evidence="2" id="KW-0472">Membrane</keyword>
<dbReference type="STRING" id="1344416.A0A139AW46"/>
<dbReference type="Gene3D" id="1.20.5.510">
    <property type="entry name" value="Single helix bin"/>
    <property type="match status" value="1"/>
</dbReference>
<evidence type="ECO:0000256" key="3">
    <source>
        <dbReference type="SAM" id="SignalP"/>
    </source>
</evidence>
<feature type="transmembrane region" description="Helical" evidence="2">
    <location>
        <begin position="263"/>
        <end position="287"/>
    </location>
</feature>
<name>A0A139AW46_GONPJ</name>
<evidence type="ECO:0000256" key="2">
    <source>
        <dbReference type="SAM" id="Phobius"/>
    </source>
</evidence>
<keyword evidence="5" id="KW-1185">Reference proteome</keyword>
<dbReference type="InterPro" id="IPR001611">
    <property type="entry name" value="Leu-rich_rpt"/>
</dbReference>
<evidence type="ECO:0000313" key="5">
    <source>
        <dbReference type="Proteomes" id="UP000070544"/>
    </source>
</evidence>
<sequence>MRNVGRSLSYVALAAVLLASPAMSQSEDCMIIEGWYKQSALTPSWPTGNCCSANLTNNGFIVCDKQTASRVMELVLPGQGLAGPIPTNLNALSQLRVLSLANNHLVGAVPDLTGLVNLIIIDVSNNMLSSFSGDSVAGLNKLEILDVNTNNLTGNFPDLHGLTSLVSLWMYQNNLAGSVDGKIPASASDCAILDGPNNTNMTVANPGNKGIFTCGGSLGNTNCFDDGVMLTKGTDTQCAAVVAGANSQSGSPMVQTPDGKPNAAAIGGGVVGAVLFLALIGGGAIVYRRRRAAKASEIDAEPAIPDIWMRLPDVKTEKSTRRGRKGYGATTPGDSNFPGDIEQDRQVR</sequence>
<keyword evidence="2" id="KW-1133">Transmembrane helix</keyword>
<keyword evidence="2" id="KW-0812">Transmembrane</keyword>
<dbReference type="PANTHER" id="PTHR48007">
    <property type="entry name" value="LEUCINE-RICH REPEAT RECEPTOR-LIKE PROTEIN KINASE PXC1"/>
    <property type="match status" value="1"/>
</dbReference>
<dbReference type="EMBL" id="KQ965734">
    <property type="protein sequence ID" value="KXS20962.1"/>
    <property type="molecule type" value="Genomic_DNA"/>
</dbReference>
<dbReference type="InterPro" id="IPR032675">
    <property type="entry name" value="LRR_dom_sf"/>
</dbReference>
<dbReference type="PANTHER" id="PTHR48007:SF4">
    <property type="entry name" value="LEUCINE-RICH REPEAT RECEPTOR-LIKE PROTEIN KINASE PXC1"/>
    <property type="match status" value="1"/>
</dbReference>
<feature type="region of interest" description="Disordered" evidence="1">
    <location>
        <begin position="316"/>
        <end position="348"/>
    </location>
</feature>
<dbReference type="OrthoDB" id="2105631at2759"/>
<accession>A0A139AW46</accession>
<reference evidence="4 5" key="1">
    <citation type="journal article" date="2015" name="Genome Biol. Evol.">
        <title>Phylogenomic analyses indicate that early fungi evolved digesting cell walls of algal ancestors of land plants.</title>
        <authorList>
            <person name="Chang Y."/>
            <person name="Wang S."/>
            <person name="Sekimoto S."/>
            <person name="Aerts A.L."/>
            <person name="Choi C."/>
            <person name="Clum A."/>
            <person name="LaButti K.M."/>
            <person name="Lindquist E.A."/>
            <person name="Yee Ngan C."/>
            <person name="Ohm R.A."/>
            <person name="Salamov A.A."/>
            <person name="Grigoriev I.V."/>
            <person name="Spatafora J.W."/>
            <person name="Berbee M.L."/>
        </authorList>
    </citation>
    <scope>NUCLEOTIDE SEQUENCE [LARGE SCALE GENOMIC DNA]</scope>
    <source>
        <strain evidence="4 5">JEL478</strain>
    </source>
</reference>
<dbReference type="Proteomes" id="UP000070544">
    <property type="component" value="Unassembled WGS sequence"/>
</dbReference>
<organism evidence="4 5">
    <name type="scientific">Gonapodya prolifera (strain JEL478)</name>
    <name type="common">Monoblepharis prolifera</name>
    <dbReference type="NCBI Taxonomy" id="1344416"/>
    <lineage>
        <taxon>Eukaryota</taxon>
        <taxon>Fungi</taxon>
        <taxon>Fungi incertae sedis</taxon>
        <taxon>Chytridiomycota</taxon>
        <taxon>Chytridiomycota incertae sedis</taxon>
        <taxon>Monoblepharidomycetes</taxon>
        <taxon>Monoblepharidales</taxon>
        <taxon>Gonapodyaceae</taxon>
        <taxon>Gonapodya</taxon>
    </lineage>
</organism>
<dbReference type="SUPFAM" id="SSF52058">
    <property type="entry name" value="L domain-like"/>
    <property type="match status" value="1"/>
</dbReference>
<evidence type="ECO:0000313" key="4">
    <source>
        <dbReference type="EMBL" id="KXS20962.1"/>
    </source>
</evidence>
<dbReference type="AlphaFoldDB" id="A0A139AW46"/>
<dbReference type="Pfam" id="PF13855">
    <property type="entry name" value="LRR_8"/>
    <property type="match status" value="1"/>
</dbReference>
<dbReference type="InterPro" id="IPR046959">
    <property type="entry name" value="PRK1-6/SRF4-like"/>
</dbReference>
<gene>
    <name evidence="4" type="ORF">M427DRAFT_51918</name>
</gene>
<keyword evidence="3" id="KW-0732">Signal</keyword>